<dbReference type="EMBL" id="SMYL01000008">
    <property type="protein sequence ID" value="TDK63811.1"/>
    <property type="molecule type" value="Genomic_DNA"/>
</dbReference>
<dbReference type="InterPro" id="IPR000531">
    <property type="entry name" value="Beta-barrel_TonB"/>
</dbReference>
<feature type="domain" description="TonB-dependent receptor plug" evidence="14">
    <location>
        <begin position="5"/>
        <end position="102"/>
    </location>
</feature>
<dbReference type="Pfam" id="PF00593">
    <property type="entry name" value="TonB_dep_Rec_b-barrel"/>
    <property type="match status" value="1"/>
</dbReference>
<accession>A0A4R5VWZ2</accession>
<dbReference type="InterPro" id="IPR039426">
    <property type="entry name" value="TonB-dep_rcpt-like"/>
</dbReference>
<evidence type="ECO:0000313" key="16">
    <source>
        <dbReference type="Proteomes" id="UP000294829"/>
    </source>
</evidence>
<protein>
    <submittedName>
        <fullName evidence="15">TonB-dependent receptor</fullName>
    </submittedName>
</protein>
<keyword evidence="7 12" id="KW-0798">TonB box</keyword>
<proteinExistence type="inferred from homology"/>
<evidence type="ECO:0000259" key="14">
    <source>
        <dbReference type="Pfam" id="PF07715"/>
    </source>
</evidence>
<evidence type="ECO:0000256" key="11">
    <source>
        <dbReference type="PROSITE-ProRule" id="PRU01360"/>
    </source>
</evidence>
<keyword evidence="5 11" id="KW-0812">Transmembrane</keyword>
<dbReference type="SUPFAM" id="SSF56935">
    <property type="entry name" value="Porins"/>
    <property type="match status" value="1"/>
</dbReference>
<evidence type="ECO:0000259" key="13">
    <source>
        <dbReference type="Pfam" id="PF00593"/>
    </source>
</evidence>
<dbReference type="InterPro" id="IPR036942">
    <property type="entry name" value="Beta-barrel_TonB_sf"/>
</dbReference>
<evidence type="ECO:0000256" key="12">
    <source>
        <dbReference type="RuleBase" id="RU003357"/>
    </source>
</evidence>
<evidence type="ECO:0000256" key="1">
    <source>
        <dbReference type="ARBA" id="ARBA00004571"/>
    </source>
</evidence>
<name>A0A4R5VWZ2_9BURK</name>
<feature type="domain" description="TonB-dependent receptor-like beta-barrel" evidence="13">
    <location>
        <begin position="211"/>
        <end position="630"/>
    </location>
</feature>
<comment type="caution">
    <text evidence="15">The sequence shown here is derived from an EMBL/GenBank/DDBJ whole genome shotgun (WGS) entry which is preliminary data.</text>
</comment>
<evidence type="ECO:0000256" key="8">
    <source>
        <dbReference type="ARBA" id="ARBA00023136"/>
    </source>
</evidence>
<keyword evidence="3 11" id="KW-0813">Transport</keyword>
<dbReference type="CDD" id="cd01347">
    <property type="entry name" value="ligand_gated_channel"/>
    <property type="match status" value="1"/>
</dbReference>
<dbReference type="OrthoDB" id="8671598at2"/>
<keyword evidence="9 15" id="KW-0675">Receptor</keyword>
<dbReference type="InterPro" id="IPR037066">
    <property type="entry name" value="Plug_dom_sf"/>
</dbReference>
<dbReference type="PROSITE" id="PS52016">
    <property type="entry name" value="TONB_DEPENDENT_REC_3"/>
    <property type="match status" value="1"/>
</dbReference>
<evidence type="ECO:0000256" key="2">
    <source>
        <dbReference type="ARBA" id="ARBA00009810"/>
    </source>
</evidence>
<dbReference type="GO" id="GO:0009279">
    <property type="term" value="C:cell outer membrane"/>
    <property type="evidence" value="ECO:0007669"/>
    <property type="project" value="UniProtKB-SubCell"/>
</dbReference>
<evidence type="ECO:0000256" key="5">
    <source>
        <dbReference type="ARBA" id="ARBA00022692"/>
    </source>
</evidence>
<keyword evidence="8 11" id="KW-0472">Membrane</keyword>
<dbReference type="Pfam" id="PF07715">
    <property type="entry name" value="Plug"/>
    <property type="match status" value="1"/>
</dbReference>
<evidence type="ECO:0000313" key="15">
    <source>
        <dbReference type="EMBL" id="TDK63811.1"/>
    </source>
</evidence>
<dbReference type="InterPro" id="IPR012910">
    <property type="entry name" value="Plug_dom"/>
</dbReference>
<evidence type="ECO:0000256" key="7">
    <source>
        <dbReference type="ARBA" id="ARBA00023077"/>
    </source>
</evidence>
<keyword evidence="6" id="KW-0732">Signal</keyword>
<reference evidence="15 16" key="1">
    <citation type="submission" date="2019-03" db="EMBL/GenBank/DDBJ databases">
        <title>Sapientia aquatica gen. nov., sp. nov., isolated from a crater lake.</title>
        <authorList>
            <person name="Felfoldi T."/>
            <person name="Szabo A."/>
            <person name="Toth E."/>
            <person name="Schumann P."/>
            <person name="Keki Z."/>
            <person name="Marialigeti K."/>
            <person name="Mathe I."/>
        </authorList>
    </citation>
    <scope>NUCLEOTIDE SEQUENCE [LARGE SCALE GENOMIC DNA]</scope>
    <source>
        <strain evidence="15 16">SA-152</strain>
    </source>
</reference>
<dbReference type="GO" id="GO:0015344">
    <property type="term" value="F:siderophore uptake transmembrane transporter activity"/>
    <property type="evidence" value="ECO:0007669"/>
    <property type="project" value="TreeGrafter"/>
</dbReference>
<evidence type="ECO:0000256" key="3">
    <source>
        <dbReference type="ARBA" id="ARBA00022448"/>
    </source>
</evidence>
<keyword evidence="10 11" id="KW-0998">Cell outer membrane</keyword>
<dbReference type="PANTHER" id="PTHR30069:SF29">
    <property type="entry name" value="HEMOGLOBIN AND HEMOGLOBIN-HAPTOGLOBIN-BINDING PROTEIN 1-RELATED"/>
    <property type="match status" value="1"/>
</dbReference>
<comment type="subcellular location">
    <subcellularLocation>
        <location evidence="1 11">Cell outer membrane</location>
        <topology evidence="1 11">Multi-pass membrane protein</topology>
    </subcellularLocation>
</comment>
<dbReference type="PANTHER" id="PTHR30069">
    <property type="entry name" value="TONB-DEPENDENT OUTER MEMBRANE RECEPTOR"/>
    <property type="match status" value="1"/>
</dbReference>
<gene>
    <name evidence="15" type="ORF">E2I14_14560</name>
</gene>
<evidence type="ECO:0000256" key="10">
    <source>
        <dbReference type="ARBA" id="ARBA00023237"/>
    </source>
</evidence>
<dbReference type="Gene3D" id="2.40.170.20">
    <property type="entry name" value="TonB-dependent receptor, beta-barrel domain"/>
    <property type="match status" value="1"/>
</dbReference>
<comment type="similarity">
    <text evidence="2 11 12">Belongs to the TonB-dependent receptor family.</text>
</comment>
<evidence type="ECO:0000256" key="6">
    <source>
        <dbReference type="ARBA" id="ARBA00022729"/>
    </source>
</evidence>
<organism evidence="15 16">
    <name type="scientific">Sapientia aquatica</name>
    <dbReference type="NCBI Taxonomy" id="1549640"/>
    <lineage>
        <taxon>Bacteria</taxon>
        <taxon>Pseudomonadati</taxon>
        <taxon>Pseudomonadota</taxon>
        <taxon>Betaproteobacteria</taxon>
        <taxon>Burkholderiales</taxon>
        <taxon>Oxalobacteraceae</taxon>
        <taxon>Sapientia</taxon>
    </lineage>
</organism>
<keyword evidence="16" id="KW-1185">Reference proteome</keyword>
<dbReference type="Proteomes" id="UP000294829">
    <property type="component" value="Unassembled WGS sequence"/>
</dbReference>
<sequence length="668" mass="73938">MDVRRQSTASKIIIGREDLDRDGDSSVGEILKRLPGVTVGGTPGRGGDIRMRGMGSGYTQILINGERMPRGFSLDTLSPDQVERIEIIRAPVAEFTTQAVAGIINIVLREDYKQKDSQLKLADSVEQGRHGPNISLTSPGENGALNYTFSGSVFQNRRRNESFTDNVINDQDAQRIVDQSTGVSSGVHLSPRVEYKFSNGDKLALQPFLLYSRSQSNGSSLLDQLDGQAAPYEFADIHTESHVYVSRLFSNYNHRMDDGAKLELKFGLGKSENNSDTNRLQTGQAIGSEQLITTNNTSDTVSSIGAKYSKILSNGHSIATGFNADWTRRSETEVATNNGAPTFDGSGDNLSAQIRQLAAYIQDEWEINPNWSANAGLRWEGIQTSSTLPTGEVNNKSGVWAPLFHLVWRIPDMPKDQLRSSITHSYRPPSLNDIIALPSLAQNNSPINPDRIGNPYLKPEVANGIDFGYEHYLSHSGILAANFFYRDIRNLIRHETSLVNGRWVAAPVNLDSATTRGIELEAKFELQDFFPQAPNIALRSNYSHFWSSVTDIQGPNNRIDQQPSQTANLGMDYKLAKLPLTLGGNINWTPAYIVQSSTTQANSIGLKRQVDMYALWKFSITSQLRFSVNNAVNSDYLTSTISSLGYPEVSSVVTPTYTTYSLRWELKY</sequence>
<evidence type="ECO:0000256" key="4">
    <source>
        <dbReference type="ARBA" id="ARBA00022452"/>
    </source>
</evidence>
<dbReference type="Gene3D" id="2.170.130.10">
    <property type="entry name" value="TonB-dependent receptor, plug domain"/>
    <property type="match status" value="1"/>
</dbReference>
<evidence type="ECO:0000256" key="9">
    <source>
        <dbReference type="ARBA" id="ARBA00023170"/>
    </source>
</evidence>
<dbReference type="AlphaFoldDB" id="A0A4R5VWZ2"/>
<dbReference type="GO" id="GO:0044718">
    <property type="term" value="P:siderophore transmembrane transport"/>
    <property type="evidence" value="ECO:0007669"/>
    <property type="project" value="TreeGrafter"/>
</dbReference>
<keyword evidence="4 11" id="KW-1134">Transmembrane beta strand</keyword>